<feature type="compositionally biased region" description="Basic and acidic residues" evidence="4">
    <location>
        <begin position="180"/>
        <end position="196"/>
    </location>
</feature>
<proteinExistence type="predicted"/>
<evidence type="ECO:0000256" key="4">
    <source>
        <dbReference type="SAM" id="MobiDB-lite"/>
    </source>
</evidence>
<dbReference type="Gene3D" id="3.60.20.30">
    <property type="entry name" value="(Glycosyl)asparaginase"/>
    <property type="match status" value="1"/>
</dbReference>
<dbReference type="CDD" id="cd04701">
    <property type="entry name" value="Asparaginase_2"/>
    <property type="match status" value="1"/>
</dbReference>
<comment type="caution">
    <text evidence="5">The sequence shown here is derived from an EMBL/GenBank/DDBJ whole genome shotgun (WGS) entry which is preliminary data.</text>
</comment>
<dbReference type="OrthoDB" id="2262349at2759"/>
<feature type="binding site" evidence="2">
    <location>
        <begin position="322"/>
        <end position="325"/>
    </location>
    <ligand>
        <name>substrate</name>
    </ligand>
</feature>
<dbReference type="PANTHER" id="PTHR10188">
    <property type="entry name" value="L-ASPARAGINASE"/>
    <property type="match status" value="1"/>
</dbReference>
<dbReference type="AlphaFoldDB" id="A0A9P4TU63"/>
<dbReference type="GO" id="GO:0016787">
    <property type="term" value="F:hydrolase activity"/>
    <property type="evidence" value="ECO:0007669"/>
    <property type="project" value="InterPro"/>
</dbReference>
<feature type="binding site" evidence="2">
    <location>
        <begin position="235"/>
        <end position="238"/>
    </location>
    <ligand>
        <name>substrate</name>
    </ligand>
</feature>
<protein>
    <submittedName>
        <fullName evidence="5">N-terminal nucleophile aminohydrolase</fullName>
    </submittedName>
</protein>
<accession>A0A9P4TU63</accession>
<reference evidence="5" key="1">
    <citation type="journal article" date="2020" name="Stud. Mycol.">
        <title>101 Dothideomycetes genomes: a test case for predicting lifestyles and emergence of pathogens.</title>
        <authorList>
            <person name="Haridas S."/>
            <person name="Albert R."/>
            <person name="Binder M."/>
            <person name="Bloem J."/>
            <person name="Labutti K."/>
            <person name="Salamov A."/>
            <person name="Andreopoulos B."/>
            <person name="Baker S."/>
            <person name="Barry K."/>
            <person name="Bills G."/>
            <person name="Bluhm B."/>
            <person name="Cannon C."/>
            <person name="Castanera R."/>
            <person name="Culley D."/>
            <person name="Daum C."/>
            <person name="Ezra D."/>
            <person name="Gonzalez J."/>
            <person name="Henrissat B."/>
            <person name="Kuo A."/>
            <person name="Liang C."/>
            <person name="Lipzen A."/>
            <person name="Lutzoni F."/>
            <person name="Magnuson J."/>
            <person name="Mondo S."/>
            <person name="Nolan M."/>
            <person name="Ohm R."/>
            <person name="Pangilinan J."/>
            <person name="Park H.-J."/>
            <person name="Ramirez L."/>
            <person name="Alfaro M."/>
            <person name="Sun H."/>
            <person name="Tritt A."/>
            <person name="Yoshinaga Y."/>
            <person name="Zwiers L.-H."/>
            <person name="Turgeon B."/>
            <person name="Goodwin S."/>
            <person name="Spatafora J."/>
            <person name="Crous P."/>
            <person name="Grigoriev I."/>
        </authorList>
    </citation>
    <scope>NUCLEOTIDE SEQUENCE</scope>
    <source>
        <strain evidence="5">CBS 130266</strain>
    </source>
</reference>
<name>A0A9P4TU63_9PEZI</name>
<dbReference type="Proteomes" id="UP000800235">
    <property type="component" value="Unassembled WGS sequence"/>
</dbReference>
<dbReference type="Pfam" id="PF01112">
    <property type="entry name" value="Asparaginase_2"/>
    <property type="match status" value="1"/>
</dbReference>
<dbReference type="PANTHER" id="PTHR10188:SF43">
    <property type="entry name" value="ASPARAGINASE (EUROFUNG)"/>
    <property type="match status" value="1"/>
</dbReference>
<sequence>MIINDVKISDPQVTSRIIIHGGAGNIRKDNLPKPSYDAYRAALLSVLSESQLLLSKPDATALDVATHAVTLLEDNPLFNCGKGAVFTRAGTTELESSIMVSNGYRKRGVGCMTLKTVKNPIKLAHEMLIRGEYVDGGGAQGHSQLSGEYLEGLAKKWGLEIVSPEYFFTQRRWDEHIRGLQREKTDESGKSDHDPSWDGQEYLPQGTVGAVVLDSFGTICTATSTGGLTNKLPGRIGDTPTLGAGFWAEEWSQERLALPQTVYHQPFLSWTQMLTNYLVSGVGFAENCLPQRLLPMITNTAKVSIAELKPRPIRHAVGLSGTGNGDSFLRLSAIRTAAAMSRFSRIPLATAVDAIAGHGGELERSAGDRWSKTGEGEGGIIGIELVDTKSNVVWNYNCGGMFRAWVDDEGEHRFMAFRDDY</sequence>
<organism evidence="5 6">
    <name type="scientific">Tothia fuscella</name>
    <dbReference type="NCBI Taxonomy" id="1048955"/>
    <lineage>
        <taxon>Eukaryota</taxon>
        <taxon>Fungi</taxon>
        <taxon>Dikarya</taxon>
        <taxon>Ascomycota</taxon>
        <taxon>Pezizomycotina</taxon>
        <taxon>Dothideomycetes</taxon>
        <taxon>Pleosporomycetidae</taxon>
        <taxon>Venturiales</taxon>
        <taxon>Cylindrosympodiaceae</taxon>
        <taxon>Tothia</taxon>
    </lineage>
</organism>
<dbReference type="InterPro" id="IPR000246">
    <property type="entry name" value="Peptidase_T2"/>
</dbReference>
<evidence type="ECO:0000313" key="5">
    <source>
        <dbReference type="EMBL" id="KAF2421172.1"/>
    </source>
</evidence>
<dbReference type="SUPFAM" id="SSF56235">
    <property type="entry name" value="N-terminal nucleophile aminohydrolases (Ntn hydrolases)"/>
    <property type="match status" value="1"/>
</dbReference>
<gene>
    <name evidence="5" type="ORF">EJ08DRAFT_597718</name>
</gene>
<evidence type="ECO:0000256" key="3">
    <source>
        <dbReference type="PIRSR" id="PIRSR600246-3"/>
    </source>
</evidence>
<evidence type="ECO:0000256" key="2">
    <source>
        <dbReference type="PIRSR" id="PIRSR600246-2"/>
    </source>
</evidence>
<evidence type="ECO:0000313" key="6">
    <source>
        <dbReference type="Proteomes" id="UP000800235"/>
    </source>
</evidence>
<dbReference type="InterPro" id="IPR029055">
    <property type="entry name" value="Ntn_hydrolases_N"/>
</dbReference>
<feature type="region of interest" description="Disordered" evidence="4">
    <location>
        <begin position="180"/>
        <end position="200"/>
    </location>
</feature>
<dbReference type="EMBL" id="MU007101">
    <property type="protein sequence ID" value="KAF2421172.1"/>
    <property type="molecule type" value="Genomic_DNA"/>
</dbReference>
<feature type="active site" description="Nucleophile" evidence="1">
    <location>
        <position position="207"/>
    </location>
</feature>
<feature type="site" description="Cleavage; by autolysis" evidence="3">
    <location>
        <begin position="206"/>
        <end position="207"/>
    </location>
</feature>
<evidence type="ECO:0000256" key="1">
    <source>
        <dbReference type="PIRSR" id="PIRSR600246-1"/>
    </source>
</evidence>
<dbReference type="GO" id="GO:0005737">
    <property type="term" value="C:cytoplasm"/>
    <property type="evidence" value="ECO:0007669"/>
    <property type="project" value="TreeGrafter"/>
</dbReference>
<keyword evidence="6" id="KW-1185">Reference proteome</keyword>